<name>A0A8X6IIT2_9ARAC</name>
<dbReference type="SUPFAM" id="SSF46938">
    <property type="entry name" value="CRAL/TRIO N-terminal domain"/>
    <property type="match status" value="1"/>
</dbReference>
<dbReference type="InterPro" id="IPR051064">
    <property type="entry name" value="SEC14/CRAL-TRIO_domain"/>
</dbReference>
<protein>
    <submittedName>
        <fullName evidence="2">SEC14-like protein 2</fullName>
    </submittedName>
</protein>
<dbReference type="SMART" id="SM01100">
    <property type="entry name" value="CRAL_TRIO_N"/>
    <property type="match status" value="1"/>
</dbReference>
<feature type="non-terminal residue" evidence="2">
    <location>
        <position position="1"/>
    </location>
</feature>
<proteinExistence type="predicted"/>
<dbReference type="Pfam" id="PF03765">
    <property type="entry name" value="CRAL_TRIO_N"/>
    <property type="match status" value="1"/>
</dbReference>
<accession>A0A8X6IIT2</accession>
<dbReference type="InterPro" id="IPR036273">
    <property type="entry name" value="CRAL/TRIO_N_dom_sf"/>
</dbReference>
<dbReference type="PANTHER" id="PTHR23324">
    <property type="entry name" value="SEC14 RELATED PROTEIN"/>
    <property type="match status" value="1"/>
</dbReference>
<sequence length="180" mass="21346">LIIGLLFPIIFRLFPKNIQFMISVTMAWLDKLSIEQKEVMEELKRRTMHDMTPKTLEDESLFYRFCKARDFVLEDAEAMLRKHIVWRVQFQVDSILTHYKPPEVVDKYTQFHFIGYDKEASVIRYVDYGNADLKGLFNSAKTTEYVKYGVYLIESDFERMKQRSKEGAAIISSSCWLFPE</sequence>
<comment type="caution">
    <text evidence="2">The sequence shown here is derived from an EMBL/GenBank/DDBJ whole genome shotgun (WGS) entry which is preliminary data.</text>
</comment>
<dbReference type="PANTHER" id="PTHR23324:SF83">
    <property type="entry name" value="SEC14-LIKE PROTEIN 2"/>
    <property type="match status" value="1"/>
</dbReference>
<gene>
    <name evidence="2" type="primary">SEC14L2_3</name>
    <name evidence="2" type="ORF">TNIN_234351</name>
</gene>
<reference evidence="2" key="1">
    <citation type="submission" date="2020-08" db="EMBL/GenBank/DDBJ databases">
        <title>Multicomponent nature underlies the extraordinary mechanical properties of spider dragline silk.</title>
        <authorList>
            <person name="Kono N."/>
            <person name="Nakamura H."/>
            <person name="Mori M."/>
            <person name="Yoshida Y."/>
            <person name="Ohtoshi R."/>
            <person name="Malay A.D."/>
            <person name="Moran D.A.P."/>
            <person name="Tomita M."/>
            <person name="Numata K."/>
            <person name="Arakawa K."/>
        </authorList>
    </citation>
    <scope>NUCLEOTIDE SEQUENCE</scope>
</reference>
<feature type="domain" description="CRAL/TRIO N-terminal" evidence="1">
    <location>
        <begin position="58"/>
        <end position="83"/>
    </location>
</feature>
<dbReference type="OrthoDB" id="6431318at2759"/>
<dbReference type="InterPro" id="IPR011074">
    <property type="entry name" value="CRAL/TRIO_N_dom"/>
</dbReference>
<evidence type="ECO:0000259" key="1">
    <source>
        <dbReference type="SMART" id="SM01100"/>
    </source>
</evidence>
<dbReference type="Proteomes" id="UP000886998">
    <property type="component" value="Unassembled WGS sequence"/>
</dbReference>
<dbReference type="EMBL" id="BMAV01025789">
    <property type="protein sequence ID" value="GFS44722.1"/>
    <property type="molecule type" value="Genomic_DNA"/>
</dbReference>
<evidence type="ECO:0000313" key="3">
    <source>
        <dbReference type="Proteomes" id="UP000886998"/>
    </source>
</evidence>
<dbReference type="GO" id="GO:0005737">
    <property type="term" value="C:cytoplasm"/>
    <property type="evidence" value="ECO:0007669"/>
    <property type="project" value="TreeGrafter"/>
</dbReference>
<organism evidence="2 3">
    <name type="scientific">Trichonephila inaurata madagascariensis</name>
    <dbReference type="NCBI Taxonomy" id="2747483"/>
    <lineage>
        <taxon>Eukaryota</taxon>
        <taxon>Metazoa</taxon>
        <taxon>Ecdysozoa</taxon>
        <taxon>Arthropoda</taxon>
        <taxon>Chelicerata</taxon>
        <taxon>Arachnida</taxon>
        <taxon>Araneae</taxon>
        <taxon>Araneomorphae</taxon>
        <taxon>Entelegynae</taxon>
        <taxon>Araneoidea</taxon>
        <taxon>Nephilidae</taxon>
        <taxon>Trichonephila</taxon>
        <taxon>Trichonephila inaurata</taxon>
    </lineage>
</organism>
<dbReference type="InterPro" id="IPR036865">
    <property type="entry name" value="CRAL-TRIO_dom_sf"/>
</dbReference>
<evidence type="ECO:0000313" key="2">
    <source>
        <dbReference type="EMBL" id="GFS44722.1"/>
    </source>
</evidence>
<dbReference type="AlphaFoldDB" id="A0A8X6IIT2"/>
<keyword evidence="3" id="KW-1185">Reference proteome</keyword>
<dbReference type="Gene3D" id="3.40.525.10">
    <property type="entry name" value="CRAL-TRIO lipid binding domain"/>
    <property type="match status" value="1"/>
</dbReference>
<dbReference type="SUPFAM" id="SSF52087">
    <property type="entry name" value="CRAL/TRIO domain"/>
    <property type="match status" value="1"/>
</dbReference>